<dbReference type="SUPFAM" id="SSF48208">
    <property type="entry name" value="Six-hairpin glycosidases"/>
    <property type="match status" value="1"/>
</dbReference>
<comment type="pathway">
    <text evidence="2">Protein modification; protein ubiquitination.</text>
</comment>
<sequence length="690" mass="79738">MADEMEVDREANQKTDKMFTLKKWNLVAMWSWDVECDTCAICRVQVMDACLRCQSENKQDDCVVVWGECNHSFHNCYTRYVTVMADISQGRNSNSAFSQSPQTATGMANRKFWSTLLLLLLIPEMYAEPACDSDIWCHGPLLNAVQTAGLFKDSKTFVDMPLKVDPETMMNAFNSLNSSVKENSSELRAFVDRFFDLPGSELVTWEPEDAVENPAFLRFVRDPVYRQFGKDMCSMWKHLGRKIKRNVKDHPERYSLIYMEHPFIVPGGRFRETYYWDSFWVVKGLLSCEMTHTVKGMLQNFLSLITRYGMIPNGSRMYYTKRSQPPFFIPMVQLYLHATNDTEFIRSNIDIIEKEYLFWNTNRTVDFQYGGKSVTLNRYATPIDEPRPESYREDKETARRASDRAPPEVYTNLASAAESGWDFSSRWFSSSYNETFNKTMWLTYIDTTDVVPVDLNSVLCWNEHILEGFFAMLGNHNKSAEYASERSARMRTMSEVFWNSRAGQWFDVSIKGRHQRQSFYPSNLFPLFTGCFETNKGLENVLNYLKGRNLLNFISGVPTSRVNTGQQWDFPNAWPPLIDAVTTALERINVKSREAALNLADQWVKSNYVGWQRKKKMFEKYVVTDYGSRGSGGEYDVQEGFGWTNGVVLDLLRRYGKQLTYHADHVANSATWKETSSIACALYGILHAIL</sequence>
<dbReference type="EC" id="3.2.1.28" evidence="4 12"/>
<dbReference type="SUPFAM" id="SSF57850">
    <property type="entry name" value="RING/U-box"/>
    <property type="match status" value="1"/>
</dbReference>
<evidence type="ECO:0000256" key="5">
    <source>
        <dbReference type="ARBA" id="ARBA00019905"/>
    </source>
</evidence>
<dbReference type="GO" id="GO:0004555">
    <property type="term" value="F:alpha,alpha-trehalase activity"/>
    <property type="evidence" value="ECO:0007669"/>
    <property type="project" value="UniProtKB-EC"/>
</dbReference>
<keyword evidence="8" id="KW-0833">Ubl conjugation pathway</keyword>
<keyword evidence="7" id="KW-0863">Zinc-finger</keyword>
<evidence type="ECO:0000313" key="15">
    <source>
        <dbReference type="EMBL" id="KAH3755455.1"/>
    </source>
</evidence>
<accession>A0A9D4IBG8</accession>
<dbReference type="InterPro" id="IPR013083">
    <property type="entry name" value="Znf_RING/FYVE/PHD"/>
</dbReference>
<evidence type="ECO:0000256" key="9">
    <source>
        <dbReference type="ARBA" id="ARBA00022801"/>
    </source>
</evidence>
<evidence type="ECO:0000256" key="2">
    <source>
        <dbReference type="ARBA" id="ARBA00004906"/>
    </source>
</evidence>
<dbReference type="Pfam" id="PF01204">
    <property type="entry name" value="Trehalase"/>
    <property type="match status" value="1"/>
</dbReference>
<dbReference type="Gene3D" id="1.50.10.10">
    <property type="match status" value="1"/>
</dbReference>
<keyword evidence="6" id="KW-0479">Metal-binding</keyword>
<evidence type="ECO:0000256" key="4">
    <source>
        <dbReference type="ARBA" id="ARBA00012757"/>
    </source>
</evidence>
<evidence type="ECO:0000256" key="11">
    <source>
        <dbReference type="ARBA" id="ARBA00023295"/>
    </source>
</evidence>
<dbReference type="AlphaFoldDB" id="A0A9D4IBG8"/>
<reference evidence="15" key="1">
    <citation type="journal article" date="2019" name="bioRxiv">
        <title>The Genome of the Zebra Mussel, Dreissena polymorpha: A Resource for Invasive Species Research.</title>
        <authorList>
            <person name="McCartney M.A."/>
            <person name="Auch B."/>
            <person name="Kono T."/>
            <person name="Mallez S."/>
            <person name="Zhang Y."/>
            <person name="Obille A."/>
            <person name="Becker A."/>
            <person name="Abrahante J.E."/>
            <person name="Garbe J."/>
            <person name="Badalamenti J.P."/>
            <person name="Herman A."/>
            <person name="Mangelson H."/>
            <person name="Liachko I."/>
            <person name="Sullivan S."/>
            <person name="Sone E.D."/>
            <person name="Koren S."/>
            <person name="Silverstein K.A.T."/>
            <person name="Beckman K.B."/>
            <person name="Gohl D.M."/>
        </authorList>
    </citation>
    <scope>NUCLEOTIDE SEQUENCE</scope>
    <source>
        <strain evidence="15">Duluth1</strain>
        <tissue evidence="15">Whole animal</tissue>
    </source>
</reference>
<keyword evidence="16" id="KW-1185">Reference proteome</keyword>
<feature type="region of interest" description="Disordered" evidence="13">
    <location>
        <begin position="383"/>
        <end position="404"/>
    </location>
</feature>
<dbReference type="InterPro" id="IPR018232">
    <property type="entry name" value="Glyco_hydro_37_CS"/>
</dbReference>
<dbReference type="EMBL" id="JAIWYP010000010">
    <property type="protein sequence ID" value="KAH3755455.1"/>
    <property type="molecule type" value="Genomic_DNA"/>
</dbReference>
<evidence type="ECO:0000256" key="3">
    <source>
        <dbReference type="ARBA" id="ARBA00005615"/>
    </source>
</evidence>
<dbReference type="GO" id="GO:0008270">
    <property type="term" value="F:zinc ion binding"/>
    <property type="evidence" value="ECO:0007669"/>
    <property type="project" value="UniProtKB-KW"/>
</dbReference>
<comment type="caution">
    <text evidence="15">The sequence shown here is derived from an EMBL/GenBank/DDBJ whole genome shotgun (WGS) entry which is preliminary data.</text>
</comment>
<dbReference type="InterPro" id="IPR001661">
    <property type="entry name" value="Glyco_hydro_37"/>
</dbReference>
<evidence type="ECO:0000256" key="8">
    <source>
        <dbReference type="ARBA" id="ARBA00022786"/>
    </source>
</evidence>
<proteinExistence type="inferred from homology"/>
<comment type="similarity">
    <text evidence="3 12">Belongs to the glycosyl hydrolase 37 family.</text>
</comment>
<organism evidence="15 16">
    <name type="scientific">Dreissena polymorpha</name>
    <name type="common">Zebra mussel</name>
    <name type="synonym">Mytilus polymorpha</name>
    <dbReference type="NCBI Taxonomy" id="45954"/>
    <lineage>
        <taxon>Eukaryota</taxon>
        <taxon>Metazoa</taxon>
        <taxon>Spiralia</taxon>
        <taxon>Lophotrochozoa</taxon>
        <taxon>Mollusca</taxon>
        <taxon>Bivalvia</taxon>
        <taxon>Autobranchia</taxon>
        <taxon>Heteroconchia</taxon>
        <taxon>Euheterodonta</taxon>
        <taxon>Imparidentia</taxon>
        <taxon>Neoheterodontei</taxon>
        <taxon>Myida</taxon>
        <taxon>Dreissenoidea</taxon>
        <taxon>Dreissenidae</taxon>
        <taxon>Dreissena</taxon>
    </lineage>
</organism>
<keyword evidence="11 12" id="KW-0326">Glycosidase</keyword>
<evidence type="ECO:0000256" key="13">
    <source>
        <dbReference type="SAM" id="MobiDB-lite"/>
    </source>
</evidence>
<gene>
    <name evidence="15" type="ORF">DPMN_190151</name>
</gene>
<feature type="compositionally biased region" description="Basic and acidic residues" evidence="13">
    <location>
        <begin position="384"/>
        <end position="404"/>
    </location>
</feature>
<name>A0A9D4IBG8_DREPO</name>
<keyword evidence="9 12" id="KW-0378">Hydrolase</keyword>
<dbReference type="Proteomes" id="UP000828390">
    <property type="component" value="Unassembled WGS sequence"/>
</dbReference>
<evidence type="ECO:0000256" key="7">
    <source>
        <dbReference type="ARBA" id="ARBA00022771"/>
    </source>
</evidence>
<dbReference type="Pfam" id="PF12678">
    <property type="entry name" value="zf-rbx1"/>
    <property type="match status" value="1"/>
</dbReference>
<dbReference type="CDD" id="cd16466">
    <property type="entry name" value="RING-H2_RBX2"/>
    <property type="match status" value="1"/>
</dbReference>
<dbReference type="PRINTS" id="PR00744">
    <property type="entry name" value="GLHYDRLASE37"/>
</dbReference>
<dbReference type="PANTHER" id="PTHR23403:SF1">
    <property type="entry name" value="TREHALASE"/>
    <property type="match status" value="1"/>
</dbReference>
<evidence type="ECO:0000256" key="6">
    <source>
        <dbReference type="ARBA" id="ARBA00022723"/>
    </source>
</evidence>
<dbReference type="PROSITE" id="PS00928">
    <property type="entry name" value="TREHALASE_2"/>
    <property type="match status" value="1"/>
</dbReference>
<dbReference type="Gene3D" id="3.30.40.10">
    <property type="entry name" value="Zinc/RING finger domain, C3HC4 (zinc finger)"/>
    <property type="match status" value="1"/>
</dbReference>
<evidence type="ECO:0000256" key="1">
    <source>
        <dbReference type="ARBA" id="ARBA00001576"/>
    </source>
</evidence>
<dbReference type="PANTHER" id="PTHR23403">
    <property type="entry name" value="TREHALASE"/>
    <property type="match status" value="1"/>
</dbReference>
<dbReference type="GO" id="GO:0005993">
    <property type="term" value="P:trehalose catabolic process"/>
    <property type="evidence" value="ECO:0007669"/>
    <property type="project" value="TreeGrafter"/>
</dbReference>
<comment type="catalytic activity">
    <reaction evidence="1 12">
        <text>alpha,alpha-trehalose + H2O = alpha-D-glucose + beta-D-glucose</text>
        <dbReference type="Rhea" id="RHEA:32675"/>
        <dbReference type="ChEBI" id="CHEBI:15377"/>
        <dbReference type="ChEBI" id="CHEBI:15903"/>
        <dbReference type="ChEBI" id="CHEBI:16551"/>
        <dbReference type="ChEBI" id="CHEBI:17925"/>
        <dbReference type="EC" id="3.2.1.28"/>
    </reaction>
</comment>
<reference evidence="15" key="2">
    <citation type="submission" date="2020-11" db="EMBL/GenBank/DDBJ databases">
        <authorList>
            <person name="McCartney M.A."/>
            <person name="Auch B."/>
            <person name="Kono T."/>
            <person name="Mallez S."/>
            <person name="Becker A."/>
            <person name="Gohl D.M."/>
            <person name="Silverstein K.A.T."/>
            <person name="Koren S."/>
            <person name="Bechman K.B."/>
            <person name="Herman A."/>
            <person name="Abrahante J.E."/>
            <person name="Garbe J."/>
        </authorList>
    </citation>
    <scope>NUCLEOTIDE SEQUENCE</scope>
    <source>
        <strain evidence="15">Duluth1</strain>
        <tissue evidence="15">Whole animal</tissue>
    </source>
</reference>
<evidence type="ECO:0000256" key="12">
    <source>
        <dbReference type="RuleBase" id="RU361180"/>
    </source>
</evidence>
<evidence type="ECO:0000256" key="10">
    <source>
        <dbReference type="ARBA" id="ARBA00022833"/>
    </source>
</evidence>
<protein>
    <recommendedName>
        <fullName evidence="5 12">Trehalase</fullName>
        <ecNumber evidence="4 12">3.2.1.28</ecNumber>
    </recommendedName>
    <alternativeName>
        <fullName evidence="12">Alpha-trehalose glucohydrolase</fullName>
    </alternativeName>
</protein>
<dbReference type="InterPro" id="IPR012341">
    <property type="entry name" value="6hp_glycosidase-like_sf"/>
</dbReference>
<evidence type="ECO:0000313" key="16">
    <source>
        <dbReference type="Proteomes" id="UP000828390"/>
    </source>
</evidence>
<evidence type="ECO:0000259" key="14">
    <source>
        <dbReference type="Pfam" id="PF12678"/>
    </source>
</evidence>
<dbReference type="InterPro" id="IPR008928">
    <property type="entry name" value="6-hairpin_glycosidase_sf"/>
</dbReference>
<dbReference type="InterPro" id="IPR024766">
    <property type="entry name" value="Znf_RING_H2"/>
</dbReference>
<keyword evidence="10" id="KW-0862">Zinc</keyword>
<feature type="domain" description="Zinc finger RING-H2-type" evidence="14">
    <location>
        <begin position="37"/>
        <end position="76"/>
    </location>
</feature>